<evidence type="ECO:0000259" key="2">
    <source>
        <dbReference type="PROSITE" id="PS50309"/>
    </source>
</evidence>
<name>A0A8C0M9N1_CANLF</name>
<dbReference type="SMART" id="SM00248">
    <property type="entry name" value="ANK"/>
    <property type="match status" value="4"/>
</dbReference>
<dbReference type="Gene3D" id="3.10.20.230">
    <property type="entry name" value="Doublecortin domain"/>
    <property type="match status" value="1"/>
</dbReference>
<dbReference type="Proteomes" id="UP000694429">
    <property type="component" value="Chromosome 23"/>
</dbReference>
<dbReference type="SUPFAM" id="SSF48403">
    <property type="entry name" value="Ankyrin repeat"/>
    <property type="match status" value="2"/>
</dbReference>
<feature type="compositionally biased region" description="Low complexity" evidence="1">
    <location>
        <begin position="671"/>
        <end position="682"/>
    </location>
</feature>
<organism evidence="3 4">
    <name type="scientific">Canis lupus familiaris</name>
    <name type="common">Dog</name>
    <name type="synonym">Canis familiaris</name>
    <dbReference type="NCBI Taxonomy" id="9615"/>
    <lineage>
        <taxon>Eukaryota</taxon>
        <taxon>Metazoa</taxon>
        <taxon>Chordata</taxon>
        <taxon>Craniata</taxon>
        <taxon>Vertebrata</taxon>
        <taxon>Euteleostomi</taxon>
        <taxon>Mammalia</taxon>
        <taxon>Eutheria</taxon>
        <taxon>Laurasiatheria</taxon>
        <taxon>Carnivora</taxon>
        <taxon>Caniformia</taxon>
        <taxon>Canidae</taxon>
        <taxon>Canis</taxon>
    </lineage>
</organism>
<dbReference type="InterPro" id="IPR039904">
    <property type="entry name" value="TRANK1"/>
</dbReference>
<feature type="region of interest" description="Disordered" evidence="1">
    <location>
        <begin position="772"/>
        <end position="797"/>
    </location>
</feature>
<dbReference type="SUPFAM" id="SSF89837">
    <property type="entry name" value="Doublecortin (DC)"/>
    <property type="match status" value="1"/>
</dbReference>
<dbReference type="SMART" id="SM00537">
    <property type="entry name" value="DCX"/>
    <property type="match status" value="1"/>
</dbReference>
<evidence type="ECO:0000313" key="4">
    <source>
        <dbReference type="Proteomes" id="UP000694429"/>
    </source>
</evidence>
<evidence type="ECO:0000313" key="3">
    <source>
        <dbReference type="Ensembl" id="ENSCAFP00030008391.1"/>
    </source>
</evidence>
<dbReference type="InterPro" id="IPR027417">
    <property type="entry name" value="P-loop_NTPase"/>
</dbReference>
<dbReference type="PANTHER" id="PTHR21529:SF4">
    <property type="entry name" value="TPR AND ANKYRIN REPEAT-CONTAINING PROTEIN 1"/>
    <property type="match status" value="1"/>
</dbReference>
<dbReference type="Pfam" id="PF03607">
    <property type="entry name" value="DCX"/>
    <property type="match status" value="1"/>
</dbReference>
<feature type="region of interest" description="Disordered" evidence="1">
    <location>
        <begin position="1297"/>
        <end position="1317"/>
    </location>
</feature>
<dbReference type="InterPro" id="IPR036572">
    <property type="entry name" value="Doublecortin_dom_sf"/>
</dbReference>
<dbReference type="Ensembl" id="ENSCAFT00030009602.1">
    <property type="protein sequence ID" value="ENSCAFP00030008391.1"/>
    <property type="gene ID" value="ENSCAFG00030004832.1"/>
</dbReference>
<dbReference type="SUPFAM" id="SSF48452">
    <property type="entry name" value="TPR-like"/>
    <property type="match status" value="1"/>
</dbReference>
<reference evidence="3" key="2">
    <citation type="submission" date="2025-08" db="UniProtKB">
        <authorList>
            <consortium name="Ensembl"/>
        </authorList>
    </citation>
    <scope>IDENTIFICATION</scope>
</reference>
<feature type="compositionally biased region" description="Acidic residues" evidence="1">
    <location>
        <begin position="1297"/>
        <end position="1309"/>
    </location>
</feature>
<dbReference type="InterPro" id="IPR003533">
    <property type="entry name" value="Doublecortin_dom"/>
</dbReference>
<dbReference type="Gene3D" id="1.25.40.20">
    <property type="entry name" value="Ankyrin repeat-containing domain"/>
    <property type="match status" value="2"/>
</dbReference>
<dbReference type="InterPro" id="IPR019734">
    <property type="entry name" value="TPR_rpt"/>
</dbReference>
<accession>A0A8C0M9N1</accession>
<feature type="domain" description="Doublecortin" evidence="2">
    <location>
        <begin position="3006"/>
        <end position="3092"/>
    </location>
</feature>
<dbReference type="SMART" id="SM00028">
    <property type="entry name" value="TPR"/>
    <property type="match status" value="3"/>
</dbReference>
<feature type="compositionally biased region" description="Acidic residues" evidence="1">
    <location>
        <begin position="1131"/>
        <end position="1164"/>
    </location>
</feature>
<dbReference type="InterPro" id="IPR011990">
    <property type="entry name" value="TPR-like_helical_dom_sf"/>
</dbReference>
<feature type="region of interest" description="Disordered" evidence="1">
    <location>
        <begin position="648"/>
        <end position="684"/>
    </location>
</feature>
<dbReference type="FunFam" id="3.10.20.230:FF:000013">
    <property type="entry name" value="Serine/threonine-protein kinase DCLK3"/>
    <property type="match status" value="1"/>
</dbReference>
<feature type="region of interest" description="Disordered" evidence="1">
    <location>
        <begin position="1127"/>
        <end position="1183"/>
    </location>
</feature>
<reference evidence="3" key="1">
    <citation type="submission" date="2019-03" db="EMBL/GenBank/DDBJ databases">
        <authorList>
            <person name="Warren W.C."/>
            <person name="Johnson G.S."/>
        </authorList>
    </citation>
    <scope>NUCLEOTIDE SEQUENCE [LARGE SCALE GENOMIC DNA]</scope>
    <source>
        <strain evidence="3">Basenji</strain>
    </source>
</reference>
<protein>
    <recommendedName>
        <fullName evidence="2">Doublecortin domain-containing protein</fullName>
    </recommendedName>
</protein>
<evidence type="ECO:0000256" key="1">
    <source>
        <dbReference type="SAM" id="MobiDB-lite"/>
    </source>
</evidence>
<dbReference type="InterPro" id="IPR036770">
    <property type="entry name" value="Ankyrin_rpt-contain_sf"/>
</dbReference>
<dbReference type="Gene3D" id="1.25.40.10">
    <property type="entry name" value="Tetratricopeptide repeat domain"/>
    <property type="match status" value="1"/>
</dbReference>
<dbReference type="SUPFAM" id="SSF52540">
    <property type="entry name" value="P-loop containing nucleoside triphosphate hydrolases"/>
    <property type="match status" value="1"/>
</dbReference>
<dbReference type="PANTHER" id="PTHR21529">
    <property type="entry name" value="MAMMARY TURMOR VIRUS RECEPTOR HOMOLOG 1, 2 MTVR1, 2"/>
    <property type="match status" value="1"/>
</dbReference>
<dbReference type="PROSITE" id="PS50309">
    <property type="entry name" value="DC"/>
    <property type="match status" value="1"/>
</dbReference>
<dbReference type="Gene3D" id="3.40.50.300">
    <property type="entry name" value="P-loop containing nucleotide triphosphate hydrolases"/>
    <property type="match status" value="2"/>
</dbReference>
<dbReference type="GO" id="GO:0035556">
    <property type="term" value="P:intracellular signal transduction"/>
    <property type="evidence" value="ECO:0007669"/>
    <property type="project" value="InterPro"/>
</dbReference>
<proteinExistence type="predicted"/>
<dbReference type="CDD" id="cd16111">
    <property type="entry name" value="DCX_DCLK3"/>
    <property type="match status" value="1"/>
</dbReference>
<sequence length="3144" mass="359735">MDPTAYAELLKESGNQVLKNGNFSLAIRKYDEAIQILLQLYHWGIPPRELAVLQCNKSNAFYSLGKWNEAFVAAKECLQWDPTYVKGYYRAGYSLLRLLQPYEAARMFFEGLRLLQGNPDQIQVADFLVGVFTTMGSDPIVLQSFLPCFDHIFTTGFSTEVWQSVIEKLAKKGLWHSFLLLSARKDRLPRNIHVPELSLKSLFEKYVFIGLYEKMEQVPSLVQWLICIGASIESIGPYPLHALMRLCIQAKENHLFRWLMDHKPEWKGRINQKDEDGCTVLHVVAAVAPYPGYLIKRQTEDVQMLLRFGADPTLLDRQSRSAMDVLKRNKNFKAIEKINSHLEKLAVCSKDLSGLNNGDGPVSEADIFRKASEQLVKYMNSGNQLLQKNFLKQEVVQRFLRLLSSLQEIPPDLVCDINRDCANTFIKFLLEKQKWPEVLLLLTRKVSGEPPLGDCLIKGCNFSDLDLCAVIPRLSAWDPRRMQLLGCLIDSGALPEGLQDSEETPLVMCLKHEDFEMAFLLLTKGADPRGISLTEGDTPLHAALHIFLDIKADIGFNFLSHLLDLFWSNPTEFCYLNPNIQDSNGNTLMHILFQKGMLKRMKKLIDLLVKFDINFNLKNKEGKDARHRIKKNDPLLLAWNKAVMENRRRNRQDSATHPGKLPRPTAPGHTSQLKSQGSSKSLPCNVTARTLSKGAMVPDSWEALPDAQAMRQESGAVRPCSMRDCLVQDIMGLIQQVELDTSILEDCAQDSEPLETGVEMEVKKDELQRALGARNSDSSGNKHSVLEPGGGHAQAGLGASQLVPAGHRGREGSDDPDSWSTQEIESCLQDFENMTWEIECTSEMLKKLSSKVMTKVMKKKIIFAIQQLGNGEWTQGLQKRLKHLKGSIQLFEAKLDKGARMLWELAIDFSPRCSENPEKIIAMERHPHCPEKSGRVYTEIIRIWDIVLDHCKLSDSIKAICSAYNRGLSCVLRKKLKGIHQGQVSANMKVQKRIPRCYVEDTEAEKSREHMNPEYFPPASAVETEYNIMKFHSFSTSMAFNILSDTTATVEYPFRVGELEYAVIDLNPRPLEPIILIGRSGTGKTTCCLYRLWKKFHIYWEKAEQAGSPLLAKQMWLKRRLEVEPSKDGLGMEEGDEEVEEVEEEEEGSVEVETVDSVDEEQDSETCAGGSSEVPGGPGQAAEVCTSEHPHQLEHLHQIFVTKNHVLCQEVQRNFIELSKSTKATSHYKPLEPNVHKLQDLRDENFPLFVTSKQLLLLLDASLPKPFFLRNEDGSLKRTIVGWSTQEELTIPNWQEDEEEAEVDGDNGEEDKAAETRTCDTDPRVYVTFEVFTNEIWPKMIKGKTSYNPALIWKEIKSFLKGSFEALSCPQGRLTEEAYKKLGRKRSPNFKEDRSEIYSLFCLYQQIRSQKGYFDEEDVLYNLSRRLSRLKVLPWSIHELYGDEIQDFTQAELALLMKCINDPNAMFLTGDTAQSIMKGVAFRFSDLRSLFHYASRSTVDKQCAVRKPKKIHQLYQNYRSHSGILNLASGVVDLLQFYFPESFDRLPRDSGLFDGPKPTVLESCSVSDLAILLRGNKRKTQPIEFGAHQVILVANEMAKEKIPEELGLALVLTVYEAKGLEFDDVLLYNFFTDSEAYKEWKIISSFTPSSSDSRKENWPLIEVPLEKSSSSQGRSLMMNPEMYKLLNGELKQLYTAITRARVNLWIFDENPEKRAPAFKYFMRRDFVQVVKTDENKDFDDSMFVKTSTPEEWIAQGDYYAKHQCWKVAAKCYQKGGAFEKEKLALAHNTALNMKSKKVSPKEKQMEYLELARTYLECKEPKLSLKCLSYAKEFQLSAQLCEKLGKIRDAAYFYKRSQCYKDAFRCFEQIQEFDLALKMYCQEELFEEAAIAVEKYEEMLRAKTLPISKLSYSASQFYLEAAAKYLSANKIKEMMAVLSKLDIEDQLVFLKSRGRLAEAADLLNREGRREEAALLMKQHGCLLEAARLTADKDFQASCLLGAARLNVARDSDVEHTKAILREALDLCCQTNQLSGIAEAQFLQGVILRDFQKLKDAFFKFDTLNHSAGVVEALYEATSQCEAEPEKVLALAPGGLEVLLNLVRALKRVTNNAEKEMVKSCFEFFGISQVDAKYCQIAQNDPGPILRIICDLDLNLREKKTKDYFSIMTDQVKLALSKHLLSRLCQITKSLLGKTYPGICMRFIVGLKCEDENCKDFHRPLRRCEARCLVQSKMHLVAISGLLLEAKKVFPKTLAEELEEIDYILSTDMYGLCKSFLNVLFPKHFHQRVLSENPMACKDILKPNYKSFRSYRSALKEYIHFLFQNERARSRRESTDLWLSAMQAFLVSSNYPEEFEKLLHQEEDNYNRELKALEAEKEERGRGRGSKMKGIEGKFGMLAPNKDDDNTEKTHLCFIRLLENCIDQFYVYRNPEDYKRLFFRFMNVLVKRCKEPLIPSIGNTVALLEFQFVHCGVVLARLWKNTILCLPKSYIAILHYWEFLFSKKDMFSIIQEYKPKDVTRAIQDFRFHLSYLVKVLCGYENVNFNVLLDAFGEIDYVVSGEAERTLVLCLVMLVNAKEVLQPYCRPLLYQHFQEIQKRLQLMSVDCPDQVPERLLKVVKRVLAAANVKSVAEALQDLLFERDEEYLMDCHWRWDSAHAKGSVVRGLYHEEVKLNRLLCVDPVDYFAEPECEFGQDETDELALEDRDRLLAAILSQKQRKASIQRKLRRACLVVSLCISWWRRASAQTECFQEETREPGAGNFKKADVDRTQCDLCGVKFTRGPDNYFSPGKAFEGEASEAVAISRAELGDMEGLERNSESYEQHILLERHRKQQVAYQKYSEFFREKVDPAIDEGKLVVQDIEQSMRNRSHLGSKEHRHMLQRKVQENIKKVLDTVEDLYRRKAWVGAEEVMARLVNSLIPSVRDAQEWLMKTELHLKEEGHRGLCDHPLKSLSSRITERKLQGTWLPAGRGNLEKPLLGPRGSVVPVFSPQNGLHSVHVESSTLKPRVVTVVKLGGHPLRKITLLLNRRSVQNFEQLLADISESLGFPRWKNDRVRKLFNLKGREIRSVSDFFREGDAFIAMGKEPLTLKNIQVAIEELYPSKARALTLTQHSRAPSPRLRSRLYSKALRGGHPCEGDRGCQELR</sequence>
<dbReference type="InterPro" id="IPR002110">
    <property type="entry name" value="Ankyrin_rpt"/>
</dbReference>